<evidence type="ECO:0000256" key="5">
    <source>
        <dbReference type="ARBA" id="ARBA00023277"/>
    </source>
</evidence>
<keyword evidence="4 7" id="KW-0378">Hydrolase</keyword>
<dbReference type="SUPFAM" id="SSF56784">
    <property type="entry name" value="HAD-like"/>
    <property type="match status" value="1"/>
</dbReference>
<dbReference type="InterPro" id="IPR006549">
    <property type="entry name" value="HAD-SF_hydro_IIIA"/>
</dbReference>
<dbReference type="CDD" id="cd07503">
    <property type="entry name" value="HAD_HisB-N"/>
    <property type="match status" value="1"/>
</dbReference>
<comment type="cofactor">
    <cofactor evidence="10">
        <name>Mg(2+)</name>
        <dbReference type="ChEBI" id="CHEBI:18420"/>
    </cofactor>
</comment>
<feature type="binding site" evidence="10">
    <location>
        <position position="137"/>
    </location>
    <ligand>
        <name>Mg(2+)</name>
        <dbReference type="ChEBI" id="CHEBI:18420"/>
    </ligand>
</feature>
<dbReference type="EC" id="3.1.3.-" evidence="7"/>
<keyword evidence="10" id="KW-0460">Magnesium</keyword>
<dbReference type="GO" id="GO:0046872">
    <property type="term" value="F:metal ion binding"/>
    <property type="evidence" value="ECO:0007669"/>
    <property type="project" value="UniProtKB-KW"/>
</dbReference>
<feature type="site" description="Stabilizes the phosphoryl group" evidence="9">
    <location>
        <position position="112"/>
    </location>
</feature>
<evidence type="ECO:0000256" key="8">
    <source>
        <dbReference type="PIRSR" id="PIRSR004682-1"/>
    </source>
</evidence>
<evidence type="ECO:0000256" key="10">
    <source>
        <dbReference type="PIRSR" id="PIRSR004682-4"/>
    </source>
</evidence>
<dbReference type="PIRSF" id="PIRSF004682">
    <property type="entry name" value="GmhB"/>
    <property type="match status" value="1"/>
</dbReference>
<evidence type="ECO:0000256" key="7">
    <source>
        <dbReference type="PIRNR" id="PIRNR004682"/>
    </source>
</evidence>
<feature type="active site" description="Nucleophile" evidence="8">
    <location>
        <position position="12"/>
    </location>
</feature>
<dbReference type="NCBIfam" id="TIGR01662">
    <property type="entry name" value="HAD-SF-IIIA"/>
    <property type="match status" value="1"/>
</dbReference>
<keyword evidence="10" id="KW-0862">Zinc</keyword>
<dbReference type="PANTHER" id="PTHR42891:SF1">
    <property type="entry name" value="D-GLYCERO-BETA-D-MANNO-HEPTOSE-1,7-BISPHOSPHATE 7-PHOSPHATASE"/>
    <property type="match status" value="1"/>
</dbReference>
<reference evidence="11 12" key="1">
    <citation type="submission" date="2018-02" db="EMBL/GenBank/DDBJ databases">
        <title>Insights into the biology of acidophilic members of the Acidiferrobacteraceae family derived from comparative genomic analyses.</title>
        <authorList>
            <person name="Issotta F."/>
            <person name="Thyssen C."/>
            <person name="Mena C."/>
            <person name="Moya A."/>
            <person name="Bellenberg S."/>
            <person name="Sproer C."/>
            <person name="Covarrubias P.C."/>
            <person name="Sand W."/>
            <person name="Quatrini R."/>
            <person name="Vera M."/>
        </authorList>
    </citation>
    <scope>NUCLEOTIDE SEQUENCE [LARGE SCALE GENOMIC DNA]</scope>
    <source>
        <strain evidence="12">m-1</strain>
    </source>
</reference>
<evidence type="ECO:0000256" key="4">
    <source>
        <dbReference type="ARBA" id="ARBA00022801"/>
    </source>
</evidence>
<evidence type="ECO:0000256" key="3">
    <source>
        <dbReference type="ARBA" id="ARBA00022723"/>
    </source>
</evidence>
<evidence type="ECO:0000256" key="6">
    <source>
        <dbReference type="ARBA" id="ARBA00031828"/>
    </source>
</evidence>
<keyword evidence="12" id="KW-1185">Reference proteome</keyword>
<protein>
    <recommendedName>
        <fullName evidence="6 7">D,D-heptose 1,7-bisphosphate phosphatase</fullName>
        <ecNumber evidence="7">3.1.3.-</ecNumber>
    </recommendedName>
</protein>
<evidence type="ECO:0000256" key="1">
    <source>
        <dbReference type="ARBA" id="ARBA00004496"/>
    </source>
</evidence>
<keyword evidence="2 7" id="KW-0963">Cytoplasm</keyword>
<dbReference type="InterPro" id="IPR023214">
    <property type="entry name" value="HAD_sf"/>
</dbReference>
<comment type="similarity">
    <text evidence="7">Belongs to the gmhB family.</text>
</comment>
<comment type="caution">
    <text evidence="11">The sequence shown here is derived from an EMBL/GenBank/DDBJ whole genome shotgun (WGS) entry which is preliminary data.</text>
</comment>
<dbReference type="NCBIfam" id="TIGR01656">
    <property type="entry name" value="Histidinol-ppas"/>
    <property type="match status" value="1"/>
</dbReference>
<dbReference type="PANTHER" id="PTHR42891">
    <property type="entry name" value="D-GLYCERO-BETA-D-MANNO-HEPTOSE-1,7-BISPHOSPHATE 7-PHOSPHATASE"/>
    <property type="match status" value="1"/>
</dbReference>
<feature type="site" description="Stabilizes the phosphoryl group" evidence="9">
    <location>
        <position position="54"/>
    </location>
</feature>
<dbReference type="STRING" id="163359.A9R16_00680"/>
<accession>A0A1C2G337</accession>
<dbReference type="Gene3D" id="3.40.50.1000">
    <property type="entry name" value="HAD superfamily/HAD-like"/>
    <property type="match status" value="1"/>
</dbReference>
<feature type="binding site" evidence="10">
    <location>
        <position position="110"/>
    </location>
    <ligand>
        <name>Zn(2+)</name>
        <dbReference type="ChEBI" id="CHEBI:29105"/>
    </ligand>
</feature>
<dbReference type="GO" id="GO:0005737">
    <property type="term" value="C:cytoplasm"/>
    <property type="evidence" value="ECO:0007669"/>
    <property type="project" value="UniProtKB-SubCell"/>
</dbReference>
<evidence type="ECO:0000256" key="9">
    <source>
        <dbReference type="PIRSR" id="PIRSR004682-3"/>
    </source>
</evidence>
<keyword evidence="3 10" id="KW-0479">Metal-binding</keyword>
<feature type="active site" description="Proton donor" evidence="8">
    <location>
        <position position="14"/>
    </location>
</feature>
<dbReference type="Proteomes" id="UP000253250">
    <property type="component" value="Unassembled WGS sequence"/>
</dbReference>
<keyword evidence="5 7" id="KW-0119">Carbohydrate metabolism</keyword>
<sequence>MALIRDAAVFLDKDGTLIDDVPYNVDPNRMRLAPGSRSGLRRLHERGFRLVVVSNQSGVARGYFTEDALRDVEERLRDLLRAFGVPLAGFYYCPHDPLGRVKRYATDCTCRKPRPGLLQRAARDGHFDLTHSWCVGDILDDIEAGCAAHCRTVLIDNGNETKWQLSDRRVPDYIARNLDEAADFIIDATGPGRPVRPHSTARP</sequence>
<dbReference type="OrthoDB" id="9781367at2"/>
<feature type="binding site" evidence="10">
    <location>
        <position position="14"/>
    </location>
    <ligand>
        <name>Mg(2+)</name>
        <dbReference type="ChEBI" id="CHEBI:18420"/>
    </ligand>
</feature>
<dbReference type="AlphaFoldDB" id="A0A1C2G337"/>
<evidence type="ECO:0000313" key="11">
    <source>
        <dbReference type="EMBL" id="RCN56170.1"/>
    </source>
</evidence>
<dbReference type="InterPro" id="IPR006543">
    <property type="entry name" value="Histidinol-phos"/>
</dbReference>
<feature type="site" description="Stabilizes the phosphoryl group" evidence="9">
    <location>
        <position position="111"/>
    </location>
</feature>
<dbReference type="InterPro" id="IPR004446">
    <property type="entry name" value="Heptose_bisP_phosphatase"/>
</dbReference>
<dbReference type="GO" id="GO:0016791">
    <property type="term" value="F:phosphatase activity"/>
    <property type="evidence" value="ECO:0007669"/>
    <property type="project" value="InterPro"/>
</dbReference>
<proteinExistence type="inferred from homology"/>
<dbReference type="Pfam" id="PF13242">
    <property type="entry name" value="Hydrolase_like"/>
    <property type="match status" value="1"/>
</dbReference>
<comment type="cofactor">
    <cofactor evidence="10">
        <name>Zn(2+)</name>
        <dbReference type="ChEBI" id="CHEBI:29105"/>
    </cofactor>
</comment>
<dbReference type="GO" id="GO:0005975">
    <property type="term" value="P:carbohydrate metabolic process"/>
    <property type="evidence" value="ECO:0007669"/>
    <property type="project" value="InterPro"/>
</dbReference>
<dbReference type="RefSeq" id="WP_065969433.1">
    <property type="nucleotide sequence ID" value="NZ_CP080624.1"/>
</dbReference>
<feature type="binding site" evidence="10">
    <location>
        <position position="108"/>
    </location>
    <ligand>
        <name>Zn(2+)</name>
        <dbReference type="ChEBI" id="CHEBI:29105"/>
    </ligand>
</feature>
<dbReference type="EMBL" id="PSYR01000002">
    <property type="protein sequence ID" value="RCN56170.1"/>
    <property type="molecule type" value="Genomic_DNA"/>
</dbReference>
<dbReference type="InterPro" id="IPR036412">
    <property type="entry name" value="HAD-like_sf"/>
</dbReference>
<comment type="subcellular location">
    <subcellularLocation>
        <location evidence="1 7">Cytoplasm</location>
    </subcellularLocation>
</comment>
<feature type="binding site" evidence="10">
    <location>
        <position position="93"/>
    </location>
    <ligand>
        <name>Zn(2+)</name>
        <dbReference type="ChEBI" id="CHEBI:29105"/>
    </ligand>
</feature>
<evidence type="ECO:0000256" key="2">
    <source>
        <dbReference type="ARBA" id="ARBA00022490"/>
    </source>
</evidence>
<gene>
    <name evidence="11" type="ORF">C4900_09930</name>
</gene>
<evidence type="ECO:0000313" key="12">
    <source>
        <dbReference type="Proteomes" id="UP000253250"/>
    </source>
</evidence>
<organism evidence="11 12">
    <name type="scientific">Acidiferrobacter thiooxydans</name>
    <dbReference type="NCBI Taxonomy" id="163359"/>
    <lineage>
        <taxon>Bacteria</taxon>
        <taxon>Pseudomonadati</taxon>
        <taxon>Pseudomonadota</taxon>
        <taxon>Gammaproteobacteria</taxon>
        <taxon>Acidiferrobacterales</taxon>
        <taxon>Acidiferrobacteraceae</taxon>
        <taxon>Acidiferrobacter</taxon>
    </lineage>
</organism>
<feature type="binding site" evidence="10">
    <location>
        <position position="95"/>
    </location>
    <ligand>
        <name>Zn(2+)</name>
        <dbReference type="ChEBI" id="CHEBI:29105"/>
    </ligand>
</feature>
<feature type="binding site" evidence="10">
    <location>
        <position position="12"/>
    </location>
    <ligand>
        <name>Mg(2+)</name>
        <dbReference type="ChEBI" id="CHEBI:18420"/>
    </ligand>
</feature>
<name>A0A1C2G337_9GAMM</name>